<dbReference type="AlphaFoldDB" id="A0A8J7SHL8"/>
<dbReference type="RefSeq" id="WP_200310897.1">
    <property type="nucleotide sequence ID" value="NZ_JAENIM010000034.1"/>
</dbReference>
<keyword evidence="2" id="KW-1185">Reference proteome</keyword>
<protein>
    <submittedName>
        <fullName evidence="1">Uncharacterized protein</fullName>
    </submittedName>
</protein>
<comment type="caution">
    <text evidence="1">The sequence shown here is derived from an EMBL/GenBank/DDBJ whole genome shotgun (WGS) entry which is preliminary data.</text>
</comment>
<accession>A0A8J7SHL8</accession>
<organism evidence="1 2">
    <name type="scientific">Persicirhabdus sediminis</name>
    <dbReference type="NCBI Taxonomy" id="454144"/>
    <lineage>
        <taxon>Bacteria</taxon>
        <taxon>Pseudomonadati</taxon>
        <taxon>Verrucomicrobiota</taxon>
        <taxon>Verrucomicrobiia</taxon>
        <taxon>Verrucomicrobiales</taxon>
        <taxon>Verrucomicrobiaceae</taxon>
        <taxon>Persicirhabdus</taxon>
    </lineage>
</organism>
<evidence type="ECO:0000313" key="2">
    <source>
        <dbReference type="Proteomes" id="UP000624703"/>
    </source>
</evidence>
<proteinExistence type="predicted"/>
<name>A0A8J7SHL8_9BACT</name>
<dbReference type="EMBL" id="JAENIM010000034">
    <property type="protein sequence ID" value="MBK1790875.1"/>
    <property type="molecule type" value="Genomic_DNA"/>
</dbReference>
<evidence type="ECO:0000313" key="1">
    <source>
        <dbReference type="EMBL" id="MBK1790875.1"/>
    </source>
</evidence>
<sequence>MNPNVLCITDLKSSLLSFVKYKKTKHEALINVRVKHITIYNLDIYCLSSISSDAIIIKASAFLAIIFATGMPSVFSNRPPLIVPSKILKKTCQASGNRIQLECLCLLGSLVKVAGCFWVFPELIWLVRVGFSAGGDVAGRKKAASFEAAVVGWNGGGSSGLSGVVLAGLF</sequence>
<dbReference type="Proteomes" id="UP000624703">
    <property type="component" value="Unassembled WGS sequence"/>
</dbReference>
<gene>
    <name evidence="1" type="ORF">JIN82_06865</name>
</gene>
<reference evidence="1" key="1">
    <citation type="submission" date="2021-01" db="EMBL/GenBank/DDBJ databases">
        <title>Modified the classification status of verrucomicrobia.</title>
        <authorList>
            <person name="Feng X."/>
        </authorList>
    </citation>
    <scope>NUCLEOTIDE SEQUENCE</scope>
    <source>
        <strain evidence="1">_KCTC 22039</strain>
    </source>
</reference>